<dbReference type="Proteomes" id="UP001321760">
    <property type="component" value="Unassembled WGS sequence"/>
</dbReference>
<dbReference type="AlphaFoldDB" id="A0AAV9GQJ1"/>
<gene>
    <name evidence="1" type="ORF">QBC34DRAFT_404434</name>
</gene>
<protein>
    <submittedName>
        <fullName evidence="1">Uncharacterized protein</fullName>
    </submittedName>
</protein>
<sequence length="111" mass="11830">MLKIAIPPPPLSASGTPVLTAPRCIDMPSPAGCANFVANKVDGCEARLFAEPKCRMYVNTAVFIPEERAFGGLWRSLEVRCGVPPPDPDEVGQVPFAGLLEGARRRPKGGQ</sequence>
<dbReference type="EMBL" id="MU865936">
    <property type="protein sequence ID" value="KAK4449593.1"/>
    <property type="molecule type" value="Genomic_DNA"/>
</dbReference>
<reference evidence="1" key="1">
    <citation type="journal article" date="2023" name="Mol. Phylogenet. Evol.">
        <title>Genome-scale phylogeny and comparative genomics of the fungal order Sordariales.</title>
        <authorList>
            <person name="Hensen N."/>
            <person name="Bonometti L."/>
            <person name="Westerberg I."/>
            <person name="Brannstrom I.O."/>
            <person name="Guillou S."/>
            <person name="Cros-Aarteil S."/>
            <person name="Calhoun S."/>
            <person name="Haridas S."/>
            <person name="Kuo A."/>
            <person name="Mondo S."/>
            <person name="Pangilinan J."/>
            <person name="Riley R."/>
            <person name="LaButti K."/>
            <person name="Andreopoulos B."/>
            <person name="Lipzen A."/>
            <person name="Chen C."/>
            <person name="Yan M."/>
            <person name="Daum C."/>
            <person name="Ng V."/>
            <person name="Clum A."/>
            <person name="Steindorff A."/>
            <person name="Ohm R.A."/>
            <person name="Martin F."/>
            <person name="Silar P."/>
            <person name="Natvig D.O."/>
            <person name="Lalanne C."/>
            <person name="Gautier V."/>
            <person name="Ament-Velasquez S.L."/>
            <person name="Kruys A."/>
            <person name="Hutchinson M.I."/>
            <person name="Powell A.J."/>
            <person name="Barry K."/>
            <person name="Miller A.N."/>
            <person name="Grigoriev I.V."/>
            <person name="Debuchy R."/>
            <person name="Gladieux P."/>
            <person name="Hiltunen Thoren M."/>
            <person name="Johannesson H."/>
        </authorList>
    </citation>
    <scope>NUCLEOTIDE SEQUENCE</scope>
    <source>
        <strain evidence="1">PSN243</strain>
    </source>
</reference>
<name>A0AAV9GQJ1_9PEZI</name>
<evidence type="ECO:0000313" key="1">
    <source>
        <dbReference type="EMBL" id="KAK4449593.1"/>
    </source>
</evidence>
<evidence type="ECO:0000313" key="2">
    <source>
        <dbReference type="Proteomes" id="UP001321760"/>
    </source>
</evidence>
<reference evidence="1" key="2">
    <citation type="submission" date="2023-05" db="EMBL/GenBank/DDBJ databases">
        <authorList>
            <consortium name="Lawrence Berkeley National Laboratory"/>
            <person name="Steindorff A."/>
            <person name="Hensen N."/>
            <person name="Bonometti L."/>
            <person name="Westerberg I."/>
            <person name="Brannstrom I.O."/>
            <person name="Guillou S."/>
            <person name="Cros-Aarteil S."/>
            <person name="Calhoun S."/>
            <person name="Haridas S."/>
            <person name="Kuo A."/>
            <person name="Mondo S."/>
            <person name="Pangilinan J."/>
            <person name="Riley R."/>
            <person name="Labutti K."/>
            <person name="Andreopoulos B."/>
            <person name="Lipzen A."/>
            <person name="Chen C."/>
            <person name="Yanf M."/>
            <person name="Daum C."/>
            <person name="Ng V."/>
            <person name="Clum A."/>
            <person name="Ohm R."/>
            <person name="Martin F."/>
            <person name="Silar P."/>
            <person name="Natvig D."/>
            <person name="Lalanne C."/>
            <person name="Gautier V."/>
            <person name="Ament-Velasquez S.L."/>
            <person name="Kruys A."/>
            <person name="Hutchinson M.I."/>
            <person name="Powell A.J."/>
            <person name="Barry K."/>
            <person name="Miller A.N."/>
            <person name="Grigoriev I.V."/>
            <person name="Debuchy R."/>
            <person name="Gladieux P."/>
            <person name="Thoren M.H."/>
            <person name="Johannesson H."/>
        </authorList>
    </citation>
    <scope>NUCLEOTIDE SEQUENCE</scope>
    <source>
        <strain evidence="1">PSN243</strain>
    </source>
</reference>
<keyword evidence="2" id="KW-1185">Reference proteome</keyword>
<proteinExistence type="predicted"/>
<organism evidence="1 2">
    <name type="scientific">Podospora aff. communis PSN243</name>
    <dbReference type="NCBI Taxonomy" id="3040156"/>
    <lineage>
        <taxon>Eukaryota</taxon>
        <taxon>Fungi</taxon>
        <taxon>Dikarya</taxon>
        <taxon>Ascomycota</taxon>
        <taxon>Pezizomycotina</taxon>
        <taxon>Sordariomycetes</taxon>
        <taxon>Sordariomycetidae</taxon>
        <taxon>Sordariales</taxon>
        <taxon>Podosporaceae</taxon>
        <taxon>Podospora</taxon>
    </lineage>
</organism>
<accession>A0AAV9GQJ1</accession>
<comment type="caution">
    <text evidence="1">The sequence shown here is derived from an EMBL/GenBank/DDBJ whole genome shotgun (WGS) entry which is preliminary data.</text>
</comment>